<gene>
    <name evidence="1" type="ORF">SAMN02745193_02369</name>
</gene>
<name>A0A1M7SU87_9SPHN</name>
<dbReference type="EMBL" id="FRDF01000014">
    <property type="protein sequence ID" value="SHN62049.1"/>
    <property type="molecule type" value="Genomic_DNA"/>
</dbReference>
<dbReference type="AlphaFoldDB" id="A0A1M7SU87"/>
<dbReference type="SUPFAM" id="SSF53335">
    <property type="entry name" value="S-adenosyl-L-methionine-dependent methyltransferases"/>
    <property type="match status" value="1"/>
</dbReference>
<keyword evidence="1" id="KW-0489">Methyltransferase</keyword>
<proteinExistence type="predicted"/>
<evidence type="ECO:0000313" key="1">
    <source>
        <dbReference type="EMBL" id="SHN62049.1"/>
    </source>
</evidence>
<evidence type="ECO:0000313" key="2">
    <source>
        <dbReference type="Proteomes" id="UP000184391"/>
    </source>
</evidence>
<dbReference type="InterPro" id="IPR029063">
    <property type="entry name" value="SAM-dependent_MTases_sf"/>
</dbReference>
<reference evidence="2" key="1">
    <citation type="submission" date="2016-12" db="EMBL/GenBank/DDBJ databases">
        <authorList>
            <person name="Varghese N."/>
            <person name="Submissions S."/>
        </authorList>
    </citation>
    <scope>NUCLEOTIDE SEQUENCE [LARGE SCALE GENOMIC DNA]</scope>
    <source>
        <strain evidence="2">DSM 11032</strain>
    </source>
</reference>
<dbReference type="RefSeq" id="WP_072675212.1">
    <property type="nucleotide sequence ID" value="NZ_FRDF01000014.1"/>
</dbReference>
<dbReference type="Gene3D" id="3.40.50.150">
    <property type="entry name" value="Vaccinia Virus protein VP39"/>
    <property type="match status" value="1"/>
</dbReference>
<dbReference type="Proteomes" id="UP000184391">
    <property type="component" value="Unassembled WGS sequence"/>
</dbReference>
<dbReference type="STRING" id="198312.SAMN02745193_02369"/>
<protein>
    <submittedName>
        <fullName evidence="1">Protein-L-isoaspartate(D-aspartate) O-methyltransferase</fullName>
    </submittedName>
</protein>
<dbReference type="OrthoDB" id="9798496at2"/>
<keyword evidence="1" id="KW-0808">Transferase</keyword>
<dbReference type="GO" id="GO:0008168">
    <property type="term" value="F:methyltransferase activity"/>
    <property type="evidence" value="ECO:0007669"/>
    <property type="project" value="UniProtKB-KW"/>
</dbReference>
<dbReference type="Pfam" id="PF01135">
    <property type="entry name" value="PCMT"/>
    <property type="match status" value="1"/>
</dbReference>
<organism evidence="1 2">
    <name type="scientific">Erythrobacter sanguineus</name>
    <dbReference type="NCBI Taxonomy" id="198312"/>
    <lineage>
        <taxon>Bacteria</taxon>
        <taxon>Pseudomonadati</taxon>
        <taxon>Pseudomonadota</taxon>
        <taxon>Alphaproteobacteria</taxon>
        <taxon>Sphingomonadales</taxon>
        <taxon>Erythrobacteraceae</taxon>
        <taxon>Erythrobacter/Porphyrobacter group</taxon>
        <taxon>Erythrobacter</taxon>
    </lineage>
</organism>
<keyword evidence="2" id="KW-1185">Reference proteome</keyword>
<accession>A0A1M7SU87</accession>
<dbReference type="GO" id="GO:0032259">
    <property type="term" value="P:methylation"/>
    <property type="evidence" value="ECO:0007669"/>
    <property type="project" value="UniProtKB-KW"/>
</dbReference>
<sequence length="215" mass="22727">MTDITMNRDTQISPDTAPDTAIARRAMIDSQLRTSGVNEEYVLARMLAVPRENFLPADKASQAYIDRMVVLGGPGHAGGHLASPLFYGKLLLEAAPAPTDRVLVVEGGTGYLAELLRPLVAALETASADDAATGKLVPAAPFSLIVVDGAIERLPEALTAHLAEDGRIVSGLLLRQVTRLAAGRKIGGRVALQPFEDLGIPVLHAFAARKGWSFA</sequence>